<sequence length="147" mass="16276">MCGNSRNIIAAIAVSAPEKNFELSITNGASNRYVQQRLNPSCCCKCLTITGRTGTWLLSSRNSKQYNSDPFGPKWSSSWTSWREIRSLISMLNSYSVGSAAGSRFTIWAVRPTVCIWATKELQNVLLPTPAGPKARTPTFDIIEKIK</sequence>
<name>A0A9P8P0Z8_9ASCO</name>
<evidence type="ECO:0000313" key="1">
    <source>
        <dbReference type="EMBL" id="KAH3663099.1"/>
    </source>
</evidence>
<dbReference type="Proteomes" id="UP000788993">
    <property type="component" value="Unassembled WGS sequence"/>
</dbReference>
<proteinExistence type="predicted"/>
<organism evidence="1 2">
    <name type="scientific">Ogataea polymorpha</name>
    <dbReference type="NCBI Taxonomy" id="460523"/>
    <lineage>
        <taxon>Eukaryota</taxon>
        <taxon>Fungi</taxon>
        <taxon>Dikarya</taxon>
        <taxon>Ascomycota</taxon>
        <taxon>Saccharomycotina</taxon>
        <taxon>Pichiomycetes</taxon>
        <taxon>Pichiales</taxon>
        <taxon>Pichiaceae</taxon>
        <taxon>Ogataea</taxon>
    </lineage>
</organism>
<reference evidence="1" key="1">
    <citation type="journal article" date="2021" name="Open Biol.">
        <title>Shared evolutionary footprints suggest mitochondrial oxidative damage underlies multiple complex I losses in fungi.</title>
        <authorList>
            <person name="Schikora-Tamarit M.A."/>
            <person name="Marcet-Houben M."/>
            <person name="Nosek J."/>
            <person name="Gabaldon T."/>
        </authorList>
    </citation>
    <scope>NUCLEOTIDE SEQUENCE</scope>
    <source>
        <strain evidence="1">NCAIM Y.01608</strain>
    </source>
</reference>
<dbReference type="AlphaFoldDB" id="A0A9P8P0Z8"/>
<dbReference type="EMBL" id="JAEUBD010001266">
    <property type="protein sequence ID" value="KAH3663099.1"/>
    <property type="molecule type" value="Genomic_DNA"/>
</dbReference>
<keyword evidence="2" id="KW-1185">Reference proteome</keyword>
<reference evidence="1" key="2">
    <citation type="submission" date="2021-01" db="EMBL/GenBank/DDBJ databases">
        <authorList>
            <person name="Schikora-Tamarit M.A."/>
        </authorList>
    </citation>
    <scope>NUCLEOTIDE SEQUENCE</scope>
    <source>
        <strain evidence="1">NCAIM Y.01608</strain>
    </source>
</reference>
<accession>A0A9P8P0Z8</accession>
<evidence type="ECO:0000313" key="2">
    <source>
        <dbReference type="Proteomes" id="UP000788993"/>
    </source>
</evidence>
<comment type="caution">
    <text evidence="1">The sequence shown here is derived from an EMBL/GenBank/DDBJ whole genome shotgun (WGS) entry which is preliminary data.</text>
</comment>
<gene>
    <name evidence="1" type="ORF">OGATHE_004675</name>
</gene>
<protein>
    <submittedName>
        <fullName evidence="1">Uncharacterized protein</fullName>
    </submittedName>
</protein>